<evidence type="ECO:0000313" key="2">
    <source>
        <dbReference type="Proteomes" id="UP000552954"/>
    </source>
</evidence>
<sequence>MSLQYLDFESSGDAEGRGSFDAMASVAPAQFAALQAEVLRVLGWAERSFGPAAALDEGGEWDYELQGTRETSTPLRVQYGAGGLDLHDAAPAAPRITLSLTLSGTRAFCEALRSAFAID</sequence>
<dbReference type="Proteomes" id="UP000552954">
    <property type="component" value="Unassembled WGS sequence"/>
</dbReference>
<reference evidence="1 2" key="1">
    <citation type="submission" date="2020-05" db="EMBL/GenBank/DDBJ databases">
        <authorList>
            <person name="Khan S.A."/>
            <person name="Jeon C.O."/>
            <person name="Chun B.H."/>
        </authorList>
    </citation>
    <scope>NUCLEOTIDE SEQUENCE [LARGE SCALE GENOMIC DNA]</scope>
    <source>
        <strain evidence="1 2">B156</strain>
    </source>
</reference>
<keyword evidence="2" id="KW-1185">Reference proteome</keyword>
<accession>A0A849KA35</accession>
<gene>
    <name evidence="1" type="ORF">HK415_15850</name>
</gene>
<proteinExistence type="predicted"/>
<name>A0A849KA35_9BURK</name>
<dbReference type="EMBL" id="JABFCS010000001">
    <property type="protein sequence ID" value="NNU44320.1"/>
    <property type="molecule type" value="Genomic_DNA"/>
</dbReference>
<dbReference type="AlphaFoldDB" id="A0A849KA35"/>
<evidence type="ECO:0000313" key="1">
    <source>
        <dbReference type="EMBL" id="NNU44320.1"/>
    </source>
</evidence>
<organism evidence="1 2">
    <name type="scientific">Ramlibacter montanisoli</name>
    <dbReference type="NCBI Taxonomy" id="2732512"/>
    <lineage>
        <taxon>Bacteria</taxon>
        <taxon>Pseudomonadati</taxon>
        <taxon>Pseudomonadota</taxon>
        <taxon>Betaproteobacteria</taxon>
        <taxon>Burkholderiales</taxon>
        <taxon>Comamonadaceae</taxon>
        <taxon>Ramlibacter</taxon>
    </lineage>
</organism>
<comment type="caution">
    <text evidence="1">The sequence shown here is derived from an EMBL/GenBank/DDBJ whole genome shotgun (WGS) entry which is preliminary data.</text>
</comment>
<reference evidence="1 2" key="2">
    <citation type="submission" date="2020-06" db="EMBL/GenBank/DDBJ databases">
        <title>Ramlibacter rhizophilus sp. nov., isolated from rhizosphere soil of national flower Mugunghwa from South Korea.</title>
        <authorList>
            <person name="Zheng-Fei Y."/>
            <person name="Huan T."/>
        </authorList>
    </citation>
    <scope>NUCLEOTIDE SEQUENCE [LARGE SCALE GENOMIC DNA]</scope>
    <source>
        <strain evidence="1 2">B156</strain>
    </source>
</reference>
<dbReference type="RefSeq" id="WP_171561027.1">
    <property type="nucleotide sequence ID" value="NZ_JABFCS010000001.1"/>
</dbReference>
<protein>
    <submittedName>
        <fullName evidence="1">Uncharacterized protein</fullName>
    </submittedName>
</protein>